<name>A0ACD3YUK0_FUSSC</name>
<dbReference type="Proteomes" id="UP000830768">
    <property type="component" value="Chromosome 3"/>
</dbReference>
<proteinExistence type="predicted"/>
<keyword evidence="2" id="KW-1185">Reference proteome</keyword>
<dbReference type="EMBL" id="CP090032">
    <property type="protein sequence ID" value="UPK92286.1"/>
    <property type="molecule type" value="Genomic_DNA"/>
</dbReference>
<sequence length="656" mass="72897">MLSRSQSSQFNPVVIIGAGPVGLFTALLLAQSGLRVSVYESEAGIRQSPGAFEYFPAVLEEFSKAGILEAVIAAGEKSQDGCDWRDKDGNIIGGLAPPPDNPHFAVNLPQPELCQVILDAVIATGNGHVHFNHTFQRLQQQDGFVDYWVTNNADNHELQGRCRYLVGADGGTSAVRRNLGIELEGYTWEPWLFVAVDFQYSLGELGWKAANFIVDPEDWGFVVKRGKGASWRMMAGARWAEASAGKTNTLDKVTVEVVKSRLRRLLPGDTSSIQYEAMAPYVVHQRCASSFVQDSVLLAGDAAHLNNPIGGLGITTGLLDAAHLAGSLRQVLNEGASTEALVSYAETRQGIFRERTNPITTANLLRLMSEKAEDISKRERFFEDISSKDLATTIQVSLGDFALTSTSDKKFDTYNVATWFISVTKPDGWDMEKFIHEYKTVHAGMTRQGKEHGSSLRHYIQLSNTHKTMQGGIRPEWNYVTCLTFPNLFITHAGLQDPGYRATAGAHIFCRLDQQGCLAKQVARFSRGQAEKKGKGITTRVLLFHDRNAANDEYSRKSLQKRAEDMTTVVTADGNSIEYVLWQDMTPKNLDFFFRDTQFSGGSWHRYKAVEAFDFDREDAAVAFLDRHRDKITENGNRQVTVVVGERDDIVTSWVE</sequence>
<organism evidence="1 2">
    <name type="scientific">Fusarium solani subsp. cucurbitae</name>
    <name type="common">Neocosmosporum cucurbitae</name>
    <dbReference type="NCBI Taxonomy" id="2747967"/>
    <lineage>
        <taxon>Eukaryota</taxon>
        <taxon>Fungi</taxon>
        <taxon>Dikarya</taxon>
        <taxon>Ascomycota</taxon>
        <taxon>Pezizomycotina</taxon>
        <taxon>Sordariomycetes</taxon>
        <taxon>Hypocreomycetidae</taxon>
        <taxon>Hypocreales</taxon>
        <taxon>Nectriaceae</taxon>
        <taxon>Fusarium</taxon>
        <taxon>Fusarium solani species complex</taxon>
    </lineage>
</organism>
<reference evidence="1" key="1">
    <citation type="submission" date="2021-11" db="EMBL/GenBank/DDBJ databases">
        <title>Fusarium solani-melongenae Genome sequencing and assembly.</title>
        <authorList>
            <person name="Xie S."/>
            <person name="Huang L."/>
            <person name="Zhang X."/>
        </authorList>
    </citation>
    <scope>NUCLEOTIDE SEQUENCE</scope>
    <source>
        <strain evidence="1">CRI 24-3</strain>
    </source>
</reference>
<accession>A0ACD3YUK0</accession>
<evidence type="ECO:0000313" key="1">
    <source>
        <dbReference type="EMBL" id="UPK92286.1"/>
    </source>
</evidence>
<evidence type="ECO:0000313" key="2">
    <source>
        <dbReference type="Proteomes" id="UP000830768"/>
    </source>
</evidence>
<gene>
    <name evidence="1" type="ORF">LCI18_003221</name>
</gene>
<protein>
    <submittedName>
        <fullName evidence="1">Uncharacterized protein</fullName>
    </submittedName>
</protein>